<dbReference type="InterPro" id="IPR001343">
    <property type="entry name" value="Hemolysn_Ca-bd"/>
</dbReference>
<sequence length="296" mass="29922">MIAILGLLGVALAGTAMVGIPIGGEQTDTPEPDNTDHETLQNTDLLDIAETKSNPTEPTDGIVAETTDGYDEFFGGDGADLAEGQGGGDYLDGRGGDDTLQGDDGDDHIHGGAGDDDVAGDDGDDFVYGYIGDDDMTGGTGDDSLIAGDGADTLDGGAGDDTLLGGHGDDTLIGGAGNDNIQGSEGDDVIDGVTGEDVAEKDYLNGSAGRDTLIGNDGDVMSGGADRDRFEIDSGTVSIMDYADDDVLVLKFDGTPPELTTQTTTDGTMLFADGAPVASLYGVTSFDINSVQLIAS</sequence>
<dbReference type="PROSITE" id="PS00330">
    <property type="entry name" value="HEMOLYSIN_CALCIUM"/>
    <property type="match status" value="3"/>
</dbReference>
<dbReference type="GO" id="GO:0005576">
    <property type="term" value="C:extracellular region"/>
    <property type="evidence" value="ECO:0007669"/>
    <property type="project" value="UniProtKB-SubCell"/>
</dbReference>
<gene>
    <name evidence="4" type="primary">hlyA_2</name>
    <name evidence="4" type="ORF">OCA8868_02661</name>
</gene>
<name>A0A238KHJ0_9RHOB</name>
<evidence type="ECO:0000313" key="4">
    <source>
        <dbReference type="EMBL" id="SMX42157.1"/>
    </source>
</evidence>
<dbReference type="PANTHER" id="PTHR38340">
    <property type="entry name" value="S-LAYER PROTEIN"/>
    <property type="match status" value="1"/>
</dbReference>
<keyword evidence="5" id="KW-1185">Reference proteome</keyword>
<accession>A0A238KHJ0</accession>
<evidence type="ECO:0000256" key="1">
    <source>
        <dbReference type="ARBA" id="ARBA00004613"/>
    </source>
</evidence>
<dbReference type="GO" id="GO:0005509">
    <property type="term" value="F:calcium ion binding"/>
    <property type="evidence" value="ECO:0007669"/>
    <property type="project" value="InterPro"/>
</dbReference>
<dbReference type="InterPro" id="IPR050557">
    <property type="entry name" value="RTX_toxin/Mannuronan_C5-epim"/>
</dbReference>
<feature type="region of interest" description="Disordered" evidence="3">
    <location>
        <begin position="72"/>
        <end position="121"/>
    </location>
</feature>
<evidence type="ECO:0000313" key="5">
    <source>
        <dbReference type="Proteomes" id="UP000203464"/>
    </source>
</evidence>
<organism evidence="4 5">
    <name type="scientific">Octadecabacter ascidiaceicola</name>
    <dbReference type="NCBI Taxonomy" id="1655543"/>
    <lineage>
        <taxon>Bacteria</taxon>
        <taxon>Pseudomonadati</taxon>
        <taxon>Pseudomonadota</taxon>
        <taxon>Alphaproteobacteria</taxon>
        <taxon>Rhodobacterales</taxon>
        <taxon>Roseobacteraceae</taxon>
        <taxon>Octadecabacter</taxon>
    </lineage>
</organism>
<comment type="subcellular location">
    <subcellularLocation>
        <location evidence="1">Secreted</location>
    </subcellularLocation>
</comment>
<dbReference type="RefSeq" id="WP_093997034.1">
    <property type="nucleotide sequence ID" value="NZ_FXYD01000004.1"/>
</dbReference>
<dbReference type="Proteomes" id="UP000203464">
    <property type="component" value="Unassembled WGS sequence"/>
</dbReference>
<dbReference type="Gene3D" id="2.150.10.10">
    <property type="entry name" value="Serralysin-like metalloprotease, C-terminal"/>
    <property type="match status" value="2"/>
</dbReference>
<dbReference type="PRINTS" id="PR00313">
    <property type="entry name" value="CABNDNGRPT"/>
</dbReference>
<reference evidence="5" key="1">
    <citation type="submission" date="2017-05" db="EMBL/GenBank/DDBJ databases">
        <authorList>
            <person name="Rodrigo-Torres L."/>
            <person name="Arahal R. D."/>
            <person name="Lucena T."/>
        </authorList>
    </citation>
    <scope>NUCLEOTIDE SEQUENCE [LARGE SCALE GENOMIC DNA]</scope>
    <source>
        <strain evidence="5">CECT 8868</strain>
    </source>
</reference>
<dbReference type="EMBL" id="FXYD01000004">
    <property type="protein sequence ID" value="SMX42157.1"/>
    <property type="molecule type" value="Genomic_DNA"/>
</dbReference>
<evidence type="ECO:0000256" key="3">
    <source>
        <dbReference type="SAM" id="MobiDB-lite"/>
    </source>
</evidence>
<dbReference type="InterPro" id="IPR011049">
    <property type="entry name" value="Serralysin-like_metalloprot_C"/>
</dbReference>
<dbReference type="AlphaFoldDB" id="A0A238KHJ0"/>
<dbReference type="Pfam" id="PF00353">
    <property type="entry name" value="HemolysinCabind"/>
    <property type="match status" value="5"/>
</dbReference>
<feature type="region of interest" description="Disordered" evidence="3">
    <location>
        <begin position="158"/>
        <end position="187"/>
    </location>
</feature>
<evidence type="ECO:0000256" key="2">
    <source>
        <dbReference type="ARBA" id="ARBA00022525"/>
    </source>
</evidence>
<dbReference type="SUPFAM" id="SSF51120">
    <property type="entry name" value="beta-Roll"/>
    <property type="match status" value="1"/>
</dbReference>
<dbReference type="OrthoDB" id="7868009at2"/>
<keyword evidence="2" id="KW-0964">Secreted</keyword>
<dbReference type="PANTHER" id="PTHR38340:SF1">
    <property type="entry name" value="S-LAYER PROTEIN"/>
    <property type="match status" value="1"/>
</dbReference>
<proteinExistence type="predicted"/>
<dbReference type="InterPro" id="IPR018511">
    <property type="entry name" value="Hemolysin-typ_Ca-bd_CS"/>
</dbReference>
<protein>
    <submittedName>
        <fullName evidence="4">Hemolysin, chromosomal</fullName>
    </submittedName>
</protein>